<organism evidence="1 2">
    <name type="scientific">Gordonia westfalica</name>
    <dbReference type="NCBI Taxonomy" id="158898"/>
    <lineage>
        <taxon>Bacteria</taxon>
        <taxon>Bacillati</taxon>
        <taxon>Actinomycetota</taxon>
        <taxon>Actinomycetes</taxon>
        <taxon>Mycobacteriales</taxon>
        <taxon>Gordoniaceae</taxon>
        <taxon>Gordonia</taxon>
    </lineage>
</organism>
<dbReference type="EMBL" id="JAVLUS010000008">
    <property type="protein sequence ID" value="MDS1114479.1"/>
    <property type="molecule type" value="Genomic_DNA"/>
</dbReference>
<dbReference type="RefSeq" id="WP_310950611.1">
    <property type="nucleotide sequence ID" value="NZ_JAVLUS010000008.1"/>
</dbReference>
<keyword evidence="2" id="KW-1185">Reference proteome</keyword>
<accession>A0ABU2GUP9</accession>
<comment type="caution">
    <text evidence="1">The sequence shown here is derived from an EMBL/GenBank/DDBJ whole genome shotgun (WGS) entry which is preliminary data.</text>
</comment>
<proteinExistence type="predicted"/>
<evidence type="ECO:0000313" key="2">
    <source>
        <dbReference type="Proteomes" id="UP001265083"/>
    </source>
</evidence>
<dbReference type="Proteomes" id="UP001265083">
    <property type="component" value="Unassembled WGS sequence"/>
</dbReference>
<reference evidence="1 2" key="1">
    <citation type="submission" date="2023-08" db="EMBL/GenBank/DDBJ databases">
        <title>Bioegradation of LLDPE and BLDPE plastic by marine bacteria from coast plastic debris.</title>
        <authorList>
            <person name="Rong Z."/>
        </authorList>
    </citation>
    <scope>NUCLEOTIDE SEQUENCE [LARGE SCALE GENOMIC DNA]</scope>
    <source>
        <strain evidence="1 2">Z-2</strain>
    </source>
</reference>
<gene>
    <name evidence="1" type="ORF">RD149_11955</name>
</gene>
<sequence>MARPRIGLYVVGDPARDGILIAGHWLNATEARALADTIHDLLDRQEQHHDQPC</sequence>
<name>A0ABU2GUP9_9ACTN</name>
<evidence type="ECO:0000313" key="1">
    <source>
        <dbReference type="EMBL" id="MDS1114479.1"/>
    </source>
</evidence>
<protein>
    <submittedName>
        <fullName evidence="1">Uncharacterized protein</fullName>
    </submittedName>
</protein>